<protein>
    <recommendedName>
        <fullName evidence="11">AA9 family lytic polysaccharide monooxygenase</fullName>
        <ecNumber evidence="11">1.14.99.56</ecNumber>
    </recommendedName>
    <alternativeName>
        <fullName evidence="11">Endo-beta-1,4-glucanase</fullName>
    </alternativeName>
    <alternativeName>
        <fullName evidence="11">Glycosyl hydrolase 61 family protein</fullName>
    </alternativeName>
</protein>
<dbReference type="GeneID" id="89931160"/>
<evidence type="ECO:0000256" key="11">
    <source>
        <dbReference type="RuleBase" id="RU368122"/>
    </source>
</evidence>
<sequence>MSVKVLTSLLATLGVASAHTIMQAISVNDKSYPQGAGIYMPADNHFIDDVNSDSLACNGAPVTGFASSSEVIPVKAGDTVTGAWKHDLTATGADEYTDNIAIDSPHKGPVMAYMKKVSDAAESPSNAPGDGWFKVAEEGLNGETWGVDTLIDAGGLQSVKIPTCVEDGDYLLRFEIIALHNASLPSSAQFYMECAQLSVSGGASTSPETYSIPGIYSANDPGLFIDIYNSEGQPYPDGGYTIPGPDVFTCDDAAASGEKTTISAETGTTMAPSTASSVVVSPIITDDSDSTGTTKISPPQPTPPADETSSPASSESPTTAASGATEVSTVTSTAAATTVKPTRRPRPTRHPRPTRTHGEKPVHPTTFRTMMHPQPSPVGGEEPGCDVEYV</sequence>
<name>A0AAV9NXE5_9PEZI</name>
<feature type="region of interest" description="Disordered" evidence="12">
    <location>
        <begin position="284"/>
        <end position="390"/>
    </location>
</feature>
<evidence type="ECO:0000256" key="3">
    <source>
        <dbReference type="ARBA" id="ARBA00022525"/>
    </source>
</evidence>
<keyword evidence="5" id="KW-0186">Copper</keyword>
<feature type="compositionally biased region" description="Low complexity" evidence="12">
    <location>
        <begin position="284"/>
        <end position="297"/>
    </location>
</feature>
<keyword evidence="4 11" id="KW-0136">Cellulose degradation</keyword>
<evidence type="ECO:0000256" key="8">
    <source>
        <dbReference type="ARBA" id="ARBA00023326"/>
    </source>
</evidence>
<accession>A0AAV9NXE5</accession>
<feature type="domain" description="Auxiliary Activity family 9 catalytic" evidence="14">
    <location>
        <begin position="19"/>
        <end position="231"/>
    </location>
</feature>
<dbReference type="GO" id="GO:0008810">
    <property type="term" value="F:cellulase activity"/>
    <property type="evidence" value="ECO:0007669"/>
    <property type="project" value="UniProtKB-UniRule"/>
</dbReference>
<keyword evidence="16" id="KW-1185">Reference proteome</keyword>
<comment type="catalytic activity">
    <reaction evidence="10 11">
        <text>[(1-&gt;4)-beta-D-glucosyl]n+m + reduced acceptor + O2 = 4-dehydro-beta-D-glucosyl-[(1-&gt;4)-beta-D-glucosyl]n-1 + [(1-&gt;4)-beta-D-glucosyl]m + acceptor + H2O.</text>
        <dbReference type="EC" id="1.14.99.56"/>
    </reaction>
</comment>
<organism evidence="15 16">
    <name type="scientific">Saxophila tyrrhenica</name>
    <dbReference type="NCBI Taxonomy" id="1690608"/>
    <lineage>
        <taxon>Eukaryota</taxon>
        <taxon>Fungi</taxon>
        <taxon>Dikarya</taxon>
        <taxon>Ascomycota</taxon>
        <taxon>Pezizomycotina</taxon>
        <taxon>Dothideomycetes</taxon>
        <taxon>Dothideomycetidae</taxon>
        <taxon>Mycosphaerellales</taxon>
        <taxon>Extremaceae</taxon>
        <taxon>Saxophila</taxon>
    </lineage>
</organism>
<keyword evidence="7 11" id="KW-0119">Carbohydrate metabolism</keyword>
<proteinExistence type="inferred from homology"/>
<dbReference type="GO" id="GO:0030245">
    <property type="term" value="P:cellulose catabolic process"/>
    <property type="evidence" value="ECO:0007669"/>
    <property type="project" value="UniProtKB-UniRule"/>
</dbReference>
<evidence type="ECO:0000313" key="15">
    <source>
        <dbReference type="EMBL" id="KAK5164624.1"/>
    </source>
</evidence>
<dbReference type="InterPro" id="IPR049892">
    <property type="entry name" value="AA9"/>
</dbReference>
<evidence type="ECO:0000256" key="9">
    <source>
        <dbReference type="ARBA" id="ARBA00044502"/>
    </source>
</evidence>
<feature type="chain" id="PRO_5043350730" description="AA9 family lytic polysaccharide monooxygenase" evidence="13">
    <location>
        <begin position="19"/>
        <end position="390"/>
    </location>
</feature>
<dbReference type="Gene3D" id="2.70.50.70">
    <property type="match status" value="1"/>
</dbReference>
<comment type="cofactor">
    <cofactor evidence="1">
        <name>Cu(2+)</name>
        <dbReference type="ChEBI" id="CHEBI:29036"/>
    </cofactor>
</comment>
<evidence type="ECO:0000256" key="2">
    <source>
        <dbReference type="ARBA" id="ARBA00004613"/>
    </source>
</evidence>
<dbReference type="CDD" id="cd21175">
    <property type="entry name" value="LPMO_AA9"/>
    <property type="match status" value="1"/>
</dbReference>
<evidence type="ECO:0000256" key="5">
    <source>
        <dbReference type="ARBA" id="ARBA00023008"/>
    </source>
</evidence>
<keyword evidence="6 11" id="KW-1015">Disulfide bond</keyword>
<comment type="similarity">
    <text evidence="9">Belongs to the polysaccharide monooxygenase AA9 family.</text>
</comment>
<dbReference type="RefSeq" id="XP_064654872.1">
    <property type="nucleotide sequence ID" value="XM_064807056.1"/>
</dbReference>
<feature type="compositionally biased region" description="Basic residues" evidence="12">
    <location>
        <begin position="341"/>
        <end position="355"/>
    </location>
</feature>
<evidence type="ECO:0000256" key="6">
    <source>
        <dbReference type="ARBA" id="ARBA00023157"/>
    </source>
</evidence>
<dbReference type="EC" id="1.14.99.56" evidence="11"/>
<comment type="domain">
    <text evidence="11">Has a modular structure: an endo-beta-1,4-glucanase catalytic module at the N-terminus, a linker rich in serines and threonines, and a C-terminal carbohydrate-binding module (CBM).</text>
</comment>
<evidence type="ECO:0000259" key="14">
    <source>
        <dbReference type="Pfam" id="PF03443"/>
    </source>
</evidence>
<keyword evidence="8 11" id="KW-0624">Polysaccharide degradation</keyword>
<dbReference type="Pfam" id="PF03443">
    <property type="entry name" value="AA9"/>
    <property type="match status" value="1"/>
</dbReference>
<dbReference type="InterPro" id="IPR005103">
    <property type="entry name" value="AA9_LPMO"/>
</dbReference>
<feature type="compositionally biased region" description="Low complexity" evidence="12">
    <location>
        <begin position="305"/>
        <end position="339"/>
    </location>
</feature>
<dbReference type="GO" id="GO:0005576">
    <property type="term" value="C:extracellular region"/>
    <property type="evidence" value="ECO:0007669"/>
    <property type="project" value="UniProtKB-SubCell"/>
</dbReference>
<evidence type="ECO:0000256" key="10">
    <source>
        <dbReference type="ARBA" id="ARBA00045077"/>
    </source>
</evidence>
<keyword evidence="3 11" id="KW-0964">Secreted</keyword>
<dbReference type="PANTHER" id="PTHR33353">
    <property type="entry name" value="PUTATIVE (AFU_ORTHOLOGUE AFUA_1G12560)-RELATED"/>
    <property type="match status" value="1"/>
</dbReference>
<comment type="subcellular location">
    <subcellularLocation>
        <location evidence="2 11">Secreted</location>
    </subcellularLocation>
</comment>
<evidence type="ECO:0000256" key="7">
    <source>
        <dbReference type="ARBA" id="ARBA00023277"/>
    </source>
</evidence>
<evidence type="ECO:0000256" key="13">
    <source>
        <dbReference type="SAM" id="SignalP"/>
    </source>
</evidence>
<comment type="caution">
    <text evidence="15">The sequence shown here is derived from an EMBL/GenBank/DDBJ whole genome shotgun (WGS) entry which is preliminary data.</text>
</comment>
<evidence type="ECO:0000256" key="12">
    <source>
        <dbReference type="SAM" id="MobiDB-lite"/>
    </source>
</evidence>
<reference evidence="15 16" key="1">
    <citation type="submission" date="2023-08" db="EMBL/GenBank/DDBJ databases">
        <title>Black Yeasts Isolated from many extreme environments.</title>
        <authorList>
            <person name="Coleine C."/>
            <person name="Stajich J.E."/>
            <person name="Selbmann L."/>
        </authorList>
    </citation>
    <scope>NUCLEOTIDE SEQUENCE [LARGE SCALE GENOMIC DNA]</scope>
    <source>
        <strain evidence="15 16">CCFEE 5935</strain>
    </source>
</reference>
<dbReference type="AlphaFoldDB" id="A0AAV9NXE5"/>
<dbReference type="GO" id="GO:0030248">
    <property type="term" value="F:cellulose binding"/>
    <property type="evidence" value="ECO:0007669"/>
    <property type="project" value="UniProtKB-UniRule"/>
</dbReference>
<dbReference type="PANTHER" id="PTHR33353:SF17">
    <property type="entry name" value="ENDO-BETA-1,4-GLUCANASE D"/>
    <property type="match status" value="1"/>
</dbReference>
<keyword evidence="13" id="KW-0732">Signal</keyword>
<gene>
    <name evidence="15" type="ORF">LTR77_009830</name>
</gene>
<comment type="function">
    <text evidence="11">Lytic polysaccharide monooxygenase (LMPO) that depolymerizes crystalline and amorphous polysaccharides via the oxidation of scissile alpha- or beta-(1-4)-glycosidic bonds, yielding C1 and/or C4 oxidation products. Catalysis by LPMOs requires the reduction of the active-site copper from Cu(II) to Cu(I) by a reducing agent and H(2)O(2) or O(2) as a cosubstrate.</text>
</comment>
<evidence type="ECO:0000313" key="16">
    <source>
        <dbReference type="Proteomes" id="UP001337655"/>
    </source>
</evidence>
<evidence type="ECO:0000256" key="1">
    <source>
        <dbReference type="ARBA" id="ARBA00001973"/>
    </source>
</evidence>
<dbReference type="EMBL" id="JAVRRT010000019">
    <property type="protein sequence ID" value="KAK5164624.1"/>
    <property type="molecule type" value="Genomic_DNA"/>
</dbReference>
<dbReference type="Proteomes" id="UP001337655">
    <property type="component" value="Unassembled WGS sequence"/>
</dbReference>
<feature type="signal peptide" evidence="13">
    <location>
        <begin position="1"/>
        <end position="18"/>
    </location>
</feature>
<evidence type="ECO:0000256" key="4">
    <source>
        <dbReference type="ARBA" id="ARBA00023001"/>
    </source>
</evidence>